<dbReference type="eggNOG" id="COG0673">
    <property type="taxonomic scope" value="Bacteria"/>
</dbReference>
<dbReference type="HOGENOM" id="CLU_023194_24_0_0"/>
<gene>
    <name evidence="3" type="ordered locus">Caka_0635</name>
</gene>
<dbReference type="GO" id="GO:0000166">
    <property type="term" value="F:nucleotide binding"/>
    <property type="evidence" value="ECO:0007669"/>
    <property type="project" value="InterPro"/>
</dbReference>
<dbReference type="RefSeq" id="WP_013042384.1">
    <property type="nucleotide sequence ID" value="NC_014008.1"/>
</dbReference>
<feature type="domain" description="Gfo/Idh/MocA-like oxidoreductase N-terminal" evidence="1">
    <location>
        <begin position="40"/>
        <end position="161"/>
    </location>
</feature>
<sequence>MNRRQFLSRTSAATLGAALAPQILPSRLFGANSPSNQITLGFIGMGGQGSGRNLKGFMGSPESRILAVCDCNKKRLPKAKQMVDEHHGNSDCAVYQDFREVLARKDIDAVVISTPDHWHVPMSIMALQAGKHVFSEKPSLTIEEGRRLVEAVEASGKVFQWGVEDRSLIKYWLLSGIARTGAIGDITNVYCGLPQKPVHWKHEKAIPVPEDLDWNLWLGPAPAVDYTENVLHPQRWRQHDSYSGGSLTDWGAHLCDTAQVGIGMDQSGPVEISGTAQQLPDDCYVTAPFGYDVKFKYANGATINAVNKQVKIRFEGTKGWVQCTDWNGKLEASDMNLLRNKTLGEHPDFWPRPALEWPDFIAGIKDRSKVTTYNEEAGHRLASMLHLGHLAIKENTTVHWDPSSERFTKDAARMQANKIYQREERDWTKGL</sequence>
<dbReference type="Pfam" id="PF01408">
    <property type="entry name" value="GFO_IDH_MocA"/>
    <property type="match status" value="1"/>
</dbReference>
<proteinExistence type="predicted"/>
<dbReference type="STRING" id="583355.Caka_0635"/>
<dbReference type="Proteomes" id="UP000000925">
    <property type="component" value="Chromosome"/>
</dbReference>
<dbReference type="PANTHER" id="PTHR43818:SF5">
    <property type="entry name" value="OXIDOREDUCTASE FAMILY PROTEIN"/>
    <property type="match status" value="1"/>
</dbReference>
<dbReference type="AlphaFoldDB" id="D5EP01"/>
<dbReference type="SUPFAM" id="SSF55347">
    <property type="entry name" value="Glyceraldehyde-3-phosphate dehydrogenase-like, C-terminal domain"/>
    <property type="match status" value="1"/>
</dbReference>
<dbReference type="PROSITE" id="PS51318">
    <property type="entry name" value="TAT"/>
    <property type="match status" value="1"/>
</dbReference>
<dbReference type="InterPro" id="IPR050463">
    <property type="entry name" value="Gfo/Idh/MocA_oxidrdct_glycsds"/>
</dbReference>
<dbReference type="Pfam" id="PF19051">
    <property type="entry name" value="GFO_IDH_MocA_C2"/>
    <property type="match status" value="1"/>
</dbReference>
<evidence type="ECO:0000259" key="2">
    <source>
        <dbReference type="Pfam" id="PF19051"/>
    </source>
</evidence>
<dbReference type="InterPro" id="IPR006311">
    <property type="entry name" value="TAT_signal"/>
</dbReference>
<dbReference type="Gene3D" id="3.40.50.720">
    <property type="entry name" value="NAD(P)-binding Rossmann-like Domain"/>
    <property type="match status" value="1"/>
</dbReference>
<dbReference type="Gene3D" id="3.30.360.10">
    <property type="entry name" value="Dihydrodipicolinate Reductase, domain 2"/>
    <property type="match status" value="1"/>
</dbReference>
<dbReference type="InterPro" id="IPR036291">
    <property type="entry name" value="NAD(P)-bd_dom_sf"/>
</dbReference>
<dbReference type="SUPFAM" id="SSF51735">
    <property type="entry name" value="NAD(P)-binding Rossmann-fold domains"/>
    <property type="match status" value="1"/>
</dbReference>
<feature type="domain" description="Gfo/Idh/MocA-like oxidoreductase bacterial type C-terminal" evidence="2">
    <location>
        <begin position="204"/>
        <end position="425"/>
    </location>
</feature>
<dbReference type="EMBL" id="CP001998">
    <property type="protein sequence ID" value="ADE53660.1"/>
    <property type="molecule type" value="Genomic_DNA"/>
</dbReference>
<evidence type="ECO:0000313" key="4">
    <source>
        <dbReference type="Proteomes" id="UP000000925"/>
    </source>
</evidence>
<dbReference type="OrthoDB" id="9815825at2"/>
<dbReference type="PANTHER" id="PTHR43818">
    <property type="entry name" value="BCDNA.GH03377"/>
    <property type="match status" value="1"/>
</dbReference>
<evidence type="ECO:0000313" key="3">
    <source>
        <dbReference type="EMBL" id="ADE53660.1"/>
    </source>
</evidence>
<dbReference type="InterPro" id="IPR043906">
    <property type="entry name" value="Gfo/Idh/MocA_OxRdtase_bact_C"/>
</dbReference>
<evidence type="ECO:0000259" key="1">
    <source>
        <dbReference type="Pfam" id="PF01408"/>
    </source>
</evidence>
<dbReference type="InterPro" id="IPR000683">
    <property type="entry name" value="Gfo/Idh/MocA-like_OxRdtase_N"/>
</dbReference>
<dbReference type="KEGG" id="caa:Caka_0635"/>
<keyword evidence="4" id="KW-1185">Reference proteome</keyword>
<organism evidence="3 4">
    <name type="scientific">Coraliomargarita akajimensis (strain DSM 45221 / IAM 15411 / JCM 23193 / KCTC 12865 / 04OKA010-24)</name>
    <dbReference type="NCBI Taxonomy" id="583355"/>
    <lineage>
        <taxon>Bacteria</taxon>
        <taxon>Pseudomonadati</taxon>
        <taxon>Verrucomicrobiota</taxon>
        <taxon>Opitutia</taxon>
        <taxon>Puniceicoccales</taxon>
        <taxon>Coraliomargaritaceae</taxon>
        <taxon>Coraliomargarita</taxon>
    </lineage>
</organism>
<name>D5EP01_CORAD</name>
<accession>D5EP01</accession>
<protein>
    <submittedName>
        <fullName evidence="3">Oxidoreductase domain protein</fullName>
    </submittedName>
</protein>
<reference evidence="3 4" key="1">
    <citation type="journal article" date="2010" name="Stand. Genomic Sci.">
        <title>Complete genome sequence of Coraliomargarita akajimensis type strain (04OKA010-24).</title>
        <authorList>
            <person name="Mavromatis K."/>
            <person name="Abt B."/>
            <person name="Brambilla E."/>
            <person name="Lapidus A."/>
            <person name="Copeland A."/>
            <person name="Deshpande S."/>
            <person name="Nolan M."/>
            <person name="Lucas S."/>
            <person name="Tice H."/>
            <person name="Cheng J.F."/>
            <person name="Han C."/>
            <person name="Detter J.C."/>
            <person name="Woyke T."/>
            <person name="Goodwin L."/>
            <person name="Pitluck S."/>
            <person name="Held B."/>
            <person name="Brettin T."/>
            <person name="Tapia R."/>
            <person name="Ivanova N."/>
            <person name="Mikhailova N."/>
            <person name="Pati A."/>
            <person name="Liolios K."/>
            <person name="Chen A."/>
            <person name="Palaniappan K."/>
            <person name="Land M."/>
            <person name="Hauser L."/>
            <person name="Chang Y.J."/>
            <person name="Jeffries C.D."/>
            <person name="Rohde M."/>
            <person name="Goker M."/>
            <person name="Bristow J."/>
            <person name="Eisen J.A."/>
            <person name="Markowitz V."/>
            <person name="Hugenholtz P."/>
            <person name="Klenk H.P."/>
            <person name="Kyrpides N.C."/>
        </authorList>
    </citation>
    <scope>NUCLEOTIDE SEQUENCE [LARGE SCALE GENOMIC DNA]</scope>
    <source>
        <strain evidence="4">DSM 45221 / IAM 15411 / JCM 23193 / KCTC 12865</strain>
    </source>
</reference>